<name>A0ABX9CP42_9ACTN</name>
<dbReference type="EMBL" id="PXXW01000008">
    <property type="protein sequence ID" value="RAO03712.1"/>
    <property type="molecule type" value="Genomic_DNA"/>
</dbReference>
<feature type="compositionally biased region" description="Low complexity" evidence="1">
    <location>
        <begin position="27"/>
        <end position="55"/>
    </location>
</feature>
<evidence type="ECO:0000313" key="2">
    <source>
        <dbReference type="EMBL" id="RAO03712.1"/>
    </source>
</evidence>
<reference evidence="2 3" key="1">
    <citation type="submission" date="2018-03" db="EMBL/GenBank/DDBJ databases">
        <title>Genomic framework for the identification of Micromonospora saelicesensis and Micromonospora noduli.</title>
        <authorList>
            <person name="Riesco R."/>
            <person name="Trujillo M.E."/>
        </authorList>
    </citation>
    <scope>NUCLEOTIDE SEQUENCE [LARGE SCALE GENOMIC DNA]</scope>
    <source>
        <strain evidence="2 3">GAR05</strain>
    </source>
</reference>
<accession>A0ABX9CP42</accession>
<comment type="caution">
    <text evidence="2">The sequence shown here is derived from an EMBL/GenBank/DDBJ whole genome shotgun (WGS) entry which is preliminary data.</text>
</comment>
<dbReference type="Proteomes" id="UP000249334">
    <property type="component" value="Unassembled WGS sequence"/>
</dbReference>
<keyword evidence="3" id="KW-1185">Reference proteome</keyword>
<protein>
    <submittedName>
        <fullName evidence="2">Uncharacterized protein</fullName>
    </submittedName>
</protein>
<evidence type="ECO:0000313" key="3">
    <source>
        <dbReference type="Proteomes" id="UP000249334"/>
    </source>
</evidence>
<evidence type="ECO:0000256" key="1">
    <source>
        <dbReference type="SAM" id="MobiDB-lite"/>
    </source>
</evidence>
<organism evidence="2 3">
    <name type="scientific">Micromonospora saelicesensis</name>
    <dbReference type="NCBI Taxonomy" id="285676"/>
    <lineage>
        <taxon>Bacteria</taxon>
        <taxon>Bacillati</taxon>
        <taxon>Actinomycetota</taxon>
        <taxon>Actinomycetes</taxon>
        <taxon>Micromonosporales</taxon>
        <taxon>Micromonosporaceae</taxon>
        <taxon>Micromonospora</taxon>
    </lineage>
</organism>
<proteinExistence type="predicted"/>
<feature type="region of interest" description="Disordered" evidence="1">
    <location>
        <begin position="22"/>
        <end position="82"/>
    </location>
</feature>
<sequence>MPQSHNALRAIALRAIASGSITSRSVTSRPTTLRLTARPTARPTSRPTSSGPAASEPLLWDEVPTTPRPQRPLRVGRTGGGV</sequence>
<gene>
    <name evidence="2" type="ORF">GAR05_00693</name>
</gene>